<gene>
    <name evidence="1" type="ORF">GCM10007103_25880</name>
</gene>
<evidence type="ECO:0000313" key="2">
    <source>
        <dbReference type="Proteomes" id="UP000610456"/>
    </source>
</evidence>
<dbReference type="EMBL" id="BMXB01000012">
    <property type="protein sequence ID" value="GHA43549.1"/>
    <property type="molecule type" value="Genomic_DNA"/>
</dbReference>
<organism evidence="1 2">
    <name type="scientific">Salinimicrobium marinum</name>
    <dbReference type="NCBI Taxonomy" id="680283"/>
    <lineage>
        <taxon>Bacteria</taxon>
        <taxon>Pseudomonadati</taxon>
        <taxon>Bacteroidota</taxon>
        <taxon>Flavobacteriia</taxon>
        <taxon>Flavobacteriales</taxon>
        <taxon>Flavobacteriaceae</taxon>
        <taxon>Salinimicrobium</taxon>
    </lineage>
</organism>
<protein>
    <submittedName>
        <fullName evidence="1">Uncharacterized protein</fullName>
    </submittedName>
</protein>
<dbReference type="AlphaFoldDB" id="A0A918W0P5"/>
<sequence length="223" mass="26023">MNTQEYKPLFKFIRSQIQDLRASEVEAKLDVYKLKNTLENLRSALDYLAADIKEYYGYKNQSSFPYSDKDEKTFKNYVNQKFPNLDRDHPELYETLKDVQPFLHQNNWLEILNKKVNLSKHNTPRISEAENYQGIEILGIADLNNLERDIFIDLKNYEGHGSGNISVKNGTLNITDAHNIVISGKDRTGFVFKSEDVEIIPFLEVCLENIQELSEEIYYHFDG</sequence>
<accession>A0A918W0P5</accession>
<reference evidence="1" key="2">
    <citation type="submission" date="2020-09" db="EMBL/GenBank/DDBJ databases">
        <authorList>
            <person name="Sun Q."/>
            <person name="Kim S."/>
        </authorList>
    </citation>
    <scope>NUCLEOTIDE SEQUENCE</scope>
    <source>
        <strain evidence="1">KCTC 12719</strain>
    </source>
</reference>
<dbReference type="Proteomes" id="UP000610456">
    <property type="component" value="Unassembled WGS sequence"/>
</dbReference>
<evidence type="ECO:0000313" key="1">
    <source>
        <dbReference type="EMBL" id="GHA43549.1"/>
    </source>
</evidence>
<reference evidence="1" key="1">
    <citation type="journal article" date="2014" name="Int. J. Syst. Evol. Microbiol.">
        <title>Complete genome sequence of Corynebacterium casei LMG S-19264T (=DSM 44701T), isolated from a smear-ripened cheese.</title>
        <authorList>
            <consortium name="US DOE Joint Genome Institute (JGI-PGF)"/>
            <person name="Walter F."/>
            <person name="Albersmeier A."/>
            <person name="Kalinowski J."/>
            <person name="Ruckert C."/>
        </authorList>
    </citation>
    <scope>NUCLEOTIDE SEQUENCE</scope>
    <source>
        <strain evidence="1">KCTC 12719</strain>
    </source>
</reference>
<proteinExistence type="predicted"/>
<dbReference type="RefSeq" id="WP_189605195.1">
    <property type="nucleotide sequence ID" value="NZ_BMXB01000012.1"/>
</dbReference>
<keyword evidence="2" id="KW-1185">Reference proteome</keyword>
<comment type="caution">
    <text evidence="1">The sequence shown here is derived from an EMBL/GenBank/DDBJ whole genome shotgun (WGS) entry which is preliminary data.</text>
</comment>
<name>A0A918W0P5_9FLAO</name>